<comment type="caution">
    <text evidence="1">The sequence shown here is derived from an EMBL/GenBank/DDBJ whole genome shotgun (WGS) entry which is preliminary data.</text>
</comment>
<dbReference type="Proteomes" id="UP000314294">
    <property type="component" value="Unassembled WGS sequence"/>
</dbReference>
<dbReference type="EMBL" id="SRLO01000072">
    <property type="protein sequence ID" value="TNN78574.1"/>
    <property type="molecule type" value="Genomic_DNA"/>
</dbReference>
<sequence length="101" mass="11011">MCTNVNSKSARVPILLMVPGQLLFLDTIHLLQGGRLHYPLPVRSSASGLDPDDFSMSYLTAQGDLLGTDCGGQFYRDWSSTKTYGAAHLDCAVPYMQVEGK</sequence>
<dbReference type="AlphaFoldDB" id="A0A4Z2IM75"/>
<evidence type="ECO:0000313" key="2">
    <source>
        <dbReference type="Proteomes" id="UP000314294"/>
    </source>
</evidence>
<organism evidence="1 2">
    <name type="scientific">Liparis tanakae</name>
    <name type="common">Tanaka's snailfish</name>
    <dbReference type="NCBI Taxonomy" id="230148"/>
    <lineage>
        <taxon>Eukaryota</taxon>
        <taxon>Metazoa</taxon>
        <taxon>Chordata</taxon>
        <taxon>Craniata</taxon>
        <taxon>Vertebrata</taxon>
        <taxon>Euteleostomi</taxon>
        <taxon>Actinopterygii</taxon>
        <taxon>Neopterygii</taxon>
        <taxon>Teleostei</taxon>
        <taxon>Neoteleostei</taxon>
        <taxon>Acanthomorphata</taxon>
        <taxon>Eupercaria</taxon>
        <taxon>Perciformes</taxon>
        <taxon>Cottioidei</taxon>
        <taxon>Cottales</taxon>
        <taxon>Liparidae</taxon>
        <taxon>Liparis</taxon>
    </lineage>
</organism>
<keyword evidence="2" id="KW-1185">Reference proteome</keyword>
<evidence type="ECO:0000313" key="1">
    <source>
        <dbReference type="EMBL" id="TNN78574.1"/>
    </source>
</evidence>
<reference evidence="1 2" key="1">
    <citation type="submission" date="2019-03" db="EMBL/GenBank/DDBJ databases">
        <title>First draft genome of Liparis tanakae, snailfish: a comprehensive survey of snailfish specific genes.</title>
        <authorList>
            <person name="Kim W."/>
            <person name="Song I."/>
            <person name="Jeong J.-H."/>
            <person name="Kim D."/>
            <person name="Kim S."/>
            <person name="Ryu S."/>
            <person name="Song J.Y."/>
            <person name="Lee S.K."/>
        </authorList>
    </citation>
    <scope>NUCLEOTIDE SEQUENCE [LARGE SCALE GENOMIC DNA]</scope>
    <source>
        <tissue evidence="1">Muscle</tissue>
    </source>
</reference>
<accession>A0A4Z2IM75</accession>
<proteinExistence type="predicted"/>
<gene>
    <name evidence="1" type="ORF">EYF80_011169</name>
</gene>
<protein>
    <submittedName>
        <fullName evidence="1">Uncharacterized protein</fullName>
    </submittedName>
</protein>
<name>A0A4Z2IM75_9TELE</name>